<evidence type="ECO:0000313" key="1">
    <source>
        <dbReference type="EMBL" id="EOB08323.1"/>
    </source>
</evidence>
<dbReference type="EMBL" id="KB742456">
    <property type="protein sequence ID" value="EOB08323.1"/>
    <property type="molecule type" value="Genomic_DNA"/>
</dbReference>
<accession>R0M6R9</accession>
<sequence>MPPEITAGFAVKYEENRKLMKFKDDLGHSVVKMTFKLSDTFLQLISGQVETVNLRFSKLINIKISPAICMSNTDACSPPGLKGDGDNYTYTEFLSHRMPAQQIKSLAQCWNKLTCKSEMES</sequence>
<reference evidence="2" key="1">
    <citation type="journal article" date="2013" name="Nat. Genet.">
        <title>The duck genome and transcriptome provide insight into an avian influenza virus reservoir species.</title>
        <authorList>
            <person name="Huang Y."/>
            <person name="Li Y."/>
            <person name="Burt D.W."/>
            <person name="Chen H."/>
            <person name="Zhang Y."/>
            <person name="Qian W."/>
            <person name="Kim H."/>
            <person name="Gan S."/>
            <person name="Zhao Y."/>
            <person name="Li J."/>
            <person name="Yi K."/>
            <person name="Feng H."/>
            <person name="Zhu P."/>
            <person name="Li B."/>
            <person name="Liu Q."/>
            <person name="Fairley S."/>
            <person name="Magor K.E."/>
            <person name="Du Z."/>
            <person name="Hu X."/>
            <person name="Goodman L."/>
            <person name="Tafer H."/>
            <person name="Vignal A."/>
            <person name="Lee T."/>
            <person name="Kim K.W."/>
            <person name="Sheng Z."/>
            <person name="An Y."/>
            <person name="Searle S."/>
            <person name="Herrero J."/>
            <person name="Groenen M.A."/>
            <person name="Crooijmans R.P."/>
            <person name="Faraut T."/>
            <person name="Cai Q."/>
            <person name="Webster R.G."/>
            <person name="Aldridge J.R."/>
            <person name="Warren W.C."/>
            <person name="Bartschat S."/>
            <person name="Kehr S."/>
            <person name="Marz M."/>
            <person name="Stadler P.F."/>
            <person name="Smith J."/>
            <person name="Kraus R.H."/>
            <person name="Zhao Y."/>
            <person name="Ren L."/>
            <person name="Fei J."/>
            <person name="Morisson M."/>
            <person name="Kaiser P."/>
            <person name="Griffin D.K."/>
            <person name="Rao M."/>
            <person name="Pitel F."/>
            <person name="Wang J."/>
            <person name="Li N."/>
        </authorList>
    </citation>
    <scope>NUCLEOTIDE SEQUENCE [LARGE SCALE GENOMIC DNA]</scope>
</reference>
<name>R0M6R9_ANAPL</name>
<gene>
    <name evidence="1" type="ORF">Anapl_15902</name>
</gene>
<evidence type="ECO:0000313" key="2">
    <source>
        <dbReference type="Proteomes" id="UP000296049"/>
    </source>
</evidence>
<dbReference type="Proteomes" id="UP000296049">
    <property type="component" value="Unassembled WGS sequence"/>
</dbReference>
<protein>
    <submittedName>
        <fullName evidence="1">Uncharacterized protein</fullName>
    </submittedName>
</protein>
<keyword evidence="2" id="KW-1185">Reference proteome</keyword>
<dbReference type="AlphaFoldDB" id="R0M6R9"/>
<organism evidence="1 2">
    <name type="scientific">Anas platyrhynchos</name>
    <name type="common">Mallard</name>
    <name type="synonym">Anas boschas</name>
    <dbReference type="NCBI Taxonomy" id="8839"/>
    <lineage>
        <taxon>Eukaryota</taxon>
        <taxon>Metazoa</taxon>
        <taxon>Chordata</taxon>
        <taxon>Craniata</taxon>
        <taxon>Vertebrata</taxon>
        <taxon>Euteleostomi</taxon>
        <taxon>Archelosauria</taxon>
        <taxon>Archosauria</taxon>
        <taxon>Dinosauria</taxon>
        <taxon>Saurischia</taxon>
        <taxon>Theropoda</taxon>
        <taxon>Coelurosauria</taxon>
        <taxon>Aves</taxon>
        <taxon>Neognathae</taxon>
        <taxon>Galloanserae</taxon>
        <taxon>Anseriformes</taxon>
        <taxon>Anatidae</taxon>
        <taxon>Anatinae</taxon>
        <taxon>Anas</taxon>
    </lineage>
</organism>
<proteinExistence type="predicted"/>